<evidence type="ECO:0000256" key="1">
    <source>
        <dbReference type="SAM" id="MobiDB-lite"/>
    </source>
</evidence>
<evidence type="ECO:0000313" key="4">
    <source>
        <dbReference type="EMBL" id="RSL29676.1"/>
    </source>
</evidence>
<keyword evidence="2" id="KW-0812">Transmembrane</keyword>
<dbReference type="AlphaFoldDB" id="A0A3R9P3U6"/>
<gene>
    <name evidence="4" type="ORF">D7Z54_30030</name>
</gene>
<dbReference type="InterPro" id="IPR011055">
    <property type="entry name" value="Dup_hybrid_motif"/>
</dbReference>
<feature type="compositionally biased region" description="Acidic residues" evidence="1">
    <location>
        <begin position="253"/>
        <end position="273"/>
    </location>
</feature>
<dbReference type="GO" id="GO:0004222">
    <property type="term" value="F:metalloendopeptidase activity"/>
    <property type="evidence" value="ECO:0007669"/>
    <property type="project" value="TreeGrafter"/>
</dbReference>
<comment type="caution">
    <text evidence="4">The sequence shown here is derived from an EMBL/GenBank/DDBJ whole genome shotgun (WGS) entry which is preliminary data.</text>
</comment>
<evidence type="ECO:0000256" key="2">
    <source>
        <dbReference type="SAM" id="Phobius"/>
    </source>
</evidence>
<keyword evidence="5" id="KW-1185">Reference proteome</keyword>
<feature type="region of interest" description="Disordered" evidence="1">
    <location>
        <begin position="61"/>
        <end position="104"/>
    </location>
</feature>
<dbReference type="PANTHER" id="PTHR21666">
    <property type="entry name" value="PEPTIDASE-RELATED"/>
    <property type="match status" value="1"/>
</dbReference>
<feature type="transmembrane region" description="Helical" evidence="2">
    <location>
        <begin position="36"/>
        <end position="56"/>
    </location>
</feature>
<protein>
    <submittedName>
        <fullName evidence="4">M23 family metallopeptidase</fullName>
    </submittedName>
</protein>
<dbReference type="Pfam" id="PF01551">
    <property type="entry name" value="Peptidase_M23"/>
    <property type="match status" value="1"/>
</dbReference>
<evidence type="ECO:0000313" key="5">
    <source>
        <dbReference type="Proteomes" id="UP000275076"/>
    </source>
</evidence>
<dbReference type="OrthoDB" id="2050153at2"/>
<dbReference type="PANTHER" id="PTHR21666:SF291">
    <property type="entry name" value="STAGE II SPORULATION PROTEIN Q"/>
    <property type="match status" value="1"/>
</dbReference>
<dbReference type="Gene3D" id="2.70.70.10">
    <property type="entry name" value="Glucose Permease (Domain IIA)"/>
    <property type="match status" value="1"/>
</dbReference>
<dbReference type="CDD" id="cd12797">
    <property type="entry name" value="M23_peptidase"/>
    <property type="match status" value="1"/>
</dbReference>
<feature type="domain" description="M23ase beta-sheet core" evidence="3">
    <location>
        <begin position="139"/>
        <end position="237"/>
    </location>
</feature>
<keyword evidence="2" id="KW-1133">Transmembrane helix</keyword>
<evidence type="ECO:0000259" key="3">
    <source>
        <dbReference type="Pfam" id="PF01551"/>
    </source>
</evidence>
<feature type="compositionally biased region" description="Acidic residues" evidence="1">
    <location>
        <begin position="281"/>
        <end position="291"/>
    </location>
</feature>
<dbReference type="Proteomes" id="UP000275076">
    <property type="component" value="Unassembled WGS sequence"/>
</dbReference>
<keyword evidence="2" id="KW-0472">Membrane</keyword>
<proteinExistence type="predicted"/>
<dbReference type="InterPro" id="IPR050570">
    <property type="entry name" value="Cell_wall_metabolism_enzyme"/>
</dbReference>
<dbReference type="EMBL" id="RBVX01000056">
    <property type="protein sequence ID" value="RSL29676.1"/>
    <property type="molecule type" value="Genomic_DNA"/>
</dbReference>
<organism evidence="4 5">
    <name type="scientific">Salibacterium salarium</name>
    <dbReference type="NCBI Taxonomy" id="284579"/>
    <lineage>
        <taxon>Bacteria</taxon>
        <taxon>Bacillati</taxon>
        <taxon>Bacillota</taxon>
        <taxon>Bacilli</taxon>
        <taxon>Bacillales</taxon>
        <taxon>Bacillaceae</taxon>
    </lineage>
</organism>
<feature type="region of interest" description="Disordered" evidence="1">
    <location>
        <begin position="247"/>
        <end position="310"/>
    </location>
</feature>
<sequence>MGAEVIIMKDQEKQQSAAREKRGVGSKLRQWSKNKWFWPAAYLSACAVLLGAYFLIQSPAGTDQSEEEGPFGGEEEFAEDGEGGTDEEDSMPTAAEDETMQMPVSDEESVDIIGYYYDHDAAAEEQQDALVYYNNMYYQNKGIDIADQDGEAFEVTAAATGEVVNVEEDEILGHVVDVKHDDDIVTSYSSLEDVEVVEGDTITQGSVLGMASRNLYNSDAGVHAHFEIRRNGDPVNPTDAFHQSLKALNSSENSEEEEMARDEENADEEESSSLEEFPIFDGDEEEEDEGESEKQQDEEQDESDEDETEE</sequence>
<accession>A0A3R9P3U6</accession>
<feature type="compositionally biased region" description="Acidic residues" evidence="1">
    <location>
        <begin position="64"/>
        <end position="104"/>
    </location>
</feature>
<feature type="compositionally biased region" description="Acidic residues" evidence="1">
    <location>
        <begin position="298"/>
        <end position="310"/>
    </location>
</feature>
<name>A0A3R9P3U6_9BACI</name>
<dbReference type="InterPro" id="IPR016047">
    <property type="entry name" value="M23ase_b-sheet_dom"/>
</dbReference>
<dbReference type="SUPFAM" id="SSF51261">
    <property type="entry name" value="Duplicated hybrid motif"/>
    <property type="match status" value="1"/>
</dbReference>
<reference evidence="4 5" key="1">
    <citation type="submission" date="2018-10" db="EMBL/GenBank/DDBJ databases">
        <title>Draft genome sequence of Bacillus salarius IM0101, isolated from a hypersaline soil in Inner Mongolia, China.</title>
        <authorList>
            <person name="Yamprayoonswat W."/>
            <person name="Boonvisut S."/>
            <person name="Jumpathong W."/>
            <person name="Sittihan S."/>
            <person name="Ruangsuj P."/>
            <person name="Wanthongcharoen S."/>
            <person name="Thongpramul N."/>
            <person name="Pimmason S."/>
            <person name="Yu B."/>
            <person name="Yasawong M."/>
        </authorList>
    </citation>
    <scope>NUCLEOTIDE SEQUENCE [LARGE SCALE GENOMIC DNA]</scope>
    <source>
        <strain evidence="4 5">IM0101</strain>
    </source>
</reference>